<feature type="region of interest" description="Disordered" evidence="4">
    <location>
        <begin position="774"/>
        <end position="799"/>
    </location>
</feature>
<dbReference type="GO" id="GO:0009338">
    <property type="term" value="C:exodeoxyribonuclease V complex"/>
    <property type="evidence" value="ECO:0007669"/>
    <property type="project" value="TreeGrafter"/>
</dbReference>
<dbReference type="GO" id="GO:0006310">
    <property type="term" value="P:DNA recombination"/>
    <property type="evidence" value="ECO:0007669"/>
    <property type="project" value="InterPro"/>
</dbReference>
<feature type="compositionally biased region" description="Polar residues" evidence="4">
    <location>
        <begin position="779"/>
        <end position="797"/>
    </location>
</feature>
<keyword evidence="3" id="KW-0238">DNA-binding</keyword>
<dbReference type="GO" id="GO:0043139">
    <property type="term" value="F:5'-3' DNA helicase activity"/>
    <property type="evidence" value="ECO:0007669"/>
    <property type="project" value="UniProtKB-UniRule"/>
</dbReference>
<evidence type="ECO:0000313" key="10">
    <source>
        <dbReference type="Proteomes" id="UP000757900"/>
    </source>
</evidence>
<dbReference type="InterPro" id="IPR029493">
    <property type="entry name" value="RecD2-like_HHH"/>
</dbReference>
<dbReference type="EC" id="5.6.2.3" evidence="3"/>
<dbReference type="SUPFAM" id="SSF52540">
    <property type="entry name" value="P-loop containing nucleoside triphosphate hydrolases"/>
    <property type="match status" value="1"/>
</dbReference>
<feature type="domain" description="ATP-dependent RecD2 DNA helicase-like helix-hairpin-helix" evidence="6">
    <location>
        <begin position="150"/>
        <end position="240"/>
    </location>
</feature>
<comment type="function">
    <text evidence="3">DNA-dependent ATPase and ATP-dependent 5'-3' DNA helicase. Has no activity on blunt DNA or DNA with 3'-overhangs, requires at least 10 bases of 5'-ssDNA for helicase activity.</text>
</comment>
<dbReference type="Gene3D" id="3.40.50.300">
    <property type="entry name" value="P-loop containing nucleotide triphosphate hydrolases"/>
    <property type="match status" value="2"/>
</dbReference>
<keyword evidence="1 3" id="KW-0547">Nucleotide-binding</keyword>
<feature type="domain" description="ATP-dependent RecD2 DNA helicase SH3" evidence="7">
    <location>
        <begin position="582"/>
        <end position="652"/>
    </location>
</feature>
<dbReference type="EMBL" id="JABZFV010000056">
    <property type="protein sequence ID" value="MBF0934713.1"/>
    <property type="molecule type" value="Genomic_DNA"/>
</dbReference>
<dbReference type="GO" id="GO:0016787">
    <property type="term" value="F:hydrolase activity"/>
    <property type="evidence" value="ECO:0007669"/>
    <property type="project" value="UniProtKB-KW"/>
</dbReference>
<dbReference type="PANTHER" id="PTHR43788:SF6">
    <property type="entry name" value="DNA HELICASE B"/>
    <property type="match status" value="1"/>
</dbReference>
<dbReference type="Pfam" id="PF18335">
    <property type="entry name" value="SH3_13"/>
    <property type="match status" value="1"/>
</dbReference>
<evidence type="ECO:0000259" key="6">
    <source>
        <dbReference type="Pfam" id="PF14490"/>
    </source>
</evidence>
<organism evidence="9 10">
    <name type="scientific">Abiotrophia defectiva</name>
    <name type="common">Streptococcus defectivus</name>
    <dbReference type="NCBI Taxonomy" id="46125"/>
    <lineage>
        <taxon>Bacteria</taxon>
        <taxon>Bacillati</taxon>
        <taxon>Bacillota</taxon>
        <taxon>Bacilli</taxon>
        <taxon>Lactobacillales</taxon>
        <taxon>Aerococcaceae</taxon>
        <taxon>Abiotrophia</taxon>
    </lineage>
</organism>
<feature type="binding site" evidence="3">
    <location>
        <begin position="359"/>
        <end position="363"/>
    </location>
    <ligand>
        <name>ATP</name>
        <dbReference type="ChEBI" id="CHEBI:30616"/>
    </ligand>
</feature>
<dbReference type="CDD" id="cd18809">
    <property type="entry name" value="SF1_C_RecD"/>
    <property type="match status" value="1"/>
</dbReference>
<dbReference type="Gene3D" id="1.10.10.2220">
    <property type="match status" value="1"/>
</dbReference>
<name>A0A929QSG8_ABIDE</name>
<comment type="catalytic activity">
    <reaction evidence="3">
        <text>ATP + H2O = ADP + phosphate + H(+)</text>
        <dbReference type="Rhea" id="RHEA:13065"/>
        <dbReference type="ChEBI" id="CHEBI:15377"/>
        <dbReference type="ChEBI" id="CHEBI:15378"/>
        <dbReference type="ChEBI" id="CHEBI:30616"/>
        <dbReference type="ChEBI" id="CHEBI:43474"/>
        <dbReference type="ChEBI" id="CHEBI:456216"/>
        <dbReference type="EC" id="5.6.2.3"/>
    </reaction>
</comment>
<evidence type="ECO:0000256" key="1">
    <source>
        <dbReference type="ARBA" id="ARBA00022741"/>
    </source>
</evidence>
<evidence type="ECO:0000313" key="9">
    <source>
        <dbReference type="EMBL" id="MBF0934713.1"/>
    </source>
</evidence>
<dbReference type="Gene3D" id="2.30.30.940">
    <property type="match status" value="1"/>
</dbReference>
<dbReference type="NCBIfam" id="TIGR01448">
    <property type="entry name" value="recD_rel"/>
    <property type="match status" value="1"/>
</dbReference>
<evidence type="ECO:0000256" key="4">
    <source>
        <dbReference type="SAM" id="MobiDB-lite"/>
    </source>
</evidence>
<dbReference type="InterPro" id="IPR027785">
    <property type="entry name" value="UvrD-like_helicase_C"/>
</dbReference>
<evidence type="ECO:0000259" key="5">
    <source>
        <dbReference type="Pfam" id="PF13538"/>
    </source>
</evidence>
<dbReference type="InterPro" id="IPR055446">
    <property type="entry name" value="RecD2_N_OB"/>
</dbReference>
<dbReference type="InterPro" id="IPR041451">
    <property type="entry name" value="RecD2_SH13"/>
</dbReference>
<gene>
    <name evidence="3" type="primary">recD2</name>
    <name evidence="9" type="ORF">HXK00_03585</name>
</gene>
<keyword evidence="3 9" id="KW-0347">Helicase</keyword>
<dbReference type="Pfam" id="PF13604">
    <property type="entry name" value="AAA_30"/>
    <property type="match status" value="1"/>
</dbReference>
<dbReference type="Pfam" id="PF13538">
    <property type="entry name" value="UvrD_C_2"/>
    <property type="match status" value="1"/>
</dbReference>
<dbReference type="GO" id="GO:0003677">
    <property type="term" value="F:DNA binding"/>
    <property type="evidence" value="ECO:0007669"/>
    <property type="project" value="UniProtKB-UniRule"/>
</dbReference>
<feature type="domain" description="UvrD-like helicase C-terminal" evidence="5">
    <location>
        <begin position="670"/>
        <end position="718"/>
    </location>
</feature>
<dbReference type="Pfam" id="PF14490">
    <property type="entry name" value="HHH_RecD2"/>
    <property type="match status" value="1"/>
</dbReference>
<dbReference type="GO" id="GO:0017116">
    <property type="term" value="F:single-stranded DNA helicase activity"/>
    <property type="evidence" value="ECO:0007669"/>
    <property type="project" value="TreeGrafter"/>
</dbReference>
<dbReference type="Proteomes" id="UP000757900">
    <property type="component" value="Unassembled WGS sequence"/>
</dbReference>
<comment type="similarity">
    <text evidence="3">Belongs to the RecD family. RecD2 subfamily.</text>
</comment>
<evidence type="ECO:0000259" key="8">
    <source>
        <dbReference type="Pfam" id="PF23139"/>
    </source>
</evidence>
<keyword evidence="3" id="KW-0413">Isomerase</keyword>
<accession>A0A929QSG8</accession>
<comment type="caution">
    <text evidence="9">The sequence shown here is derived from an EMBL/GenBank/DDBJ whole genome shotgun (WGS) entry which is preliminary data.</text>
</comment>
<dbReference type="PANTHER" id="PTHR43788">
    <property type="entry name" value="DNA2/NAM7 HELICASE FAMILY MEMBER"/>
    <property type="match status" value="1"/>
</dbReference>
<keyword evidence="2 3" id="KW-0067">ATP-binding</keyword>
<evidence type="ECO:0000256" key="2">
    <source>
        <dbReference type="ARBA" id="ARBA00022840"/>
    </source>
</evidence>
<feature type="domain" description="ATP-dependent RecD2 DNA helicase OB-fold" evidence="8">
    <location>
        <begin position="6"/>
        <end position="84"/>
    </location>
</feature>
<dbReference type="HAMAP" id="MF_01488">
    <property type="entry name" value="RecD2"/>
    <property type="match status" value="1"/>
</dbReference>
<proteinExistence type="inferred from homology"/>
<dbReference type="CDD" id="cd17933">
    <property type="entry name" value="DEXSc_RecD-like"/>
    <property type="match status" value="1"/>
</dbReference>
<evidence type="ECO:0000256" key="3">
    <source>
        <dbReference type="HAMAP-Rule" id="MF_01488"/>
    </source>
</evidence>
<protein>
    <recommendedName>
        <fullName evidence="3">ATP-dependent RecD2 DNA helicase</fullName>
        <ecNumber evidence="3">5.6.2.3</ecNumber>
    </recommendedName>
    <alternativeName>
        <fullName evidence="3">DNA 5'-3' helicase subunit RecD2</fullName>
    </alternativeName>
</protein>
<dbReference type="InterPro" id="IPR027417">
    <property type="entry name" value="P-loop_NTPase"/>
</dbReference>
<sequence>MAEQIHLIGEVESVFFENPQNLYKVLRVKVLESDSDLVSEDYVTCTGQFAALHLDTAYEFYGQVTVHPRYGEQFAVSRYQQVAPTSEAGLVEFLSSARFTGIGKTLAQRIVDQLGLEAIDLILQDPDCLKSVKGLTPDKRQVLAQTLRQHQGTEHIFLQLTEWGFGPKLADKIYQTFKDQTLATIENNPYALVAKVEGVGFNKADALAEQLGIEADAVTRLVAGLYTAVSEVCLRSGDTYVQRPRLLALATKILERSRAYLIEEERLAEALDLAILEGTLYSLDQGIMLPSLYHAEMGIVRRISDFFQYEEVETFSKTEIEDKLDQVARETGIDYDETQRQAMILALQSPLSVITGGPGTGKTTLIRGILTLHRLLHGYHQGDVTNPYQTGPVLLAAPTGRAAKRMQEMTDIPASTIHRLIGFNRETTVEGFDPTPLEGQLLVVDEMSMVDTWLMNWLWMAIGYRIQVILVGDKHQLPSVGPGKVFSDLIESGVIPTISLTKIYRQAQDSSIIQLAHQIRQGRLPQNLMERQPDRSFIPCKTQQVAQVVEQVVGHALTRGFDANTLQVLAPMYKGPAGITALNQLLQGLFNPPSRKKPQLEYFDQIFRLGDKVLQLVNNAEEGVYNGDIGKIVGVFSAQASNSGSEEVVVAFDDDKELTYRRSDFDQLTLAYCCSVHKSQGSEYPLVILPLVDAYYRMLRQDLLYTAVTRAQSSLVLVGDPNAYVQAVSQDRDPRRTNLKDLLEIKLAGLTQGEKVEQELASGESQVLGLDAEKAEVSATDQASPQASPEASVSVAVQSRDLAPKQQESFRLSQDLIDQIDPMIGMEGISPYDFESQPC</sequence>
<keyword evidence="3" id="KW-0378">Hydrolase</keyword>
<evidence type="ECO:0000259" key="7">
    <source>
        <dbReference type="Pfam" id="PF18335"/>
    </source>
</evidence>
<dbReference type="InterPro" id="IPR006345">
    <property type="entry name" value="RecD2"/>
</dbReference>
<dbReference type="InterPro" id="IPR050534">
    <property type="entry name" value="Coronavir_polyprotein_1ab"/>
</dbReference>
<reference evidence="9" key="1">
    <citation type="submission" date="2020-04" db="EMBL/GenBank/DDBJ databases">
        <title>Deep metagenomics examines the oral microbiome during advanced dental caries in children, revealing novel taxa and co-occurrences with host molecules.</title>
        <authorList>
            <person name="Baker J.L."/>
            <person name="Morton J.T."/>
            <person name="Dinis M."/>
            <person name="Alvarez R."/>
            <person name="Tran N.C."/>
            <person name="Knight R."/>
            <person name="Edlund A."/>
        </authorList>
    </citation>
    <scope>NUCLEOTIDE SEQUENCE</scope>
    <source>
        <strain evidence="9">JCVI_23_bin.16</strain>
    </source>
</reference>
<dbReference type="Pfam" id="PF23139">
    <property type="entry name" value="OB_YrrC"/>
    <property type="match status" value="1"/>
</dbReference>
<dbReference type="AlphaFoldDB" id="A0A929QSG8"/>
<dbReference type="GO" id="GO:0005524">
    <property type="term" value="F:ATP binding"/>
    <property type="evidence" value="ECO:0007669"/>
    <property type="project" value="UniProtKB-UniRule"/>
</dbReference>